<dbReference type="EMBL" id="QRON01000004">
    <property type="protein sequence ID" value="RHL28720.1"/>
    <property type="molecule type" value="Genomic_DNA"/>
</dbReference>
<evidence type="ECO:0000313" key="3">
    <source>
        <dbReference type="EMBL" id="RHL28720.1"/>
    </source>
</evidence>
<gene>
    <name evidence="3" type="ORF">DW028_08295</name>
</gene>
<dbReference type="GO" id="GO:0016746">
    <property type="term" value="F:acyltransferase activity"/>
    <property type="evidence" value="ECO:0007669"/>
    <property type="project" value="UniProtKB-KW"/>
</dbReference>
<dbReference type="PROSITE" id="PS00101">
    <property type="entry name" value="HEXAPEP_TRANSFERASES"/>
    <property type="match status" value="1"/>
</dbReference>
<keyword evidence="2" id="KW-0677">Repeat</keyword>
<evidence type="ECO:0000256" key="1">
    <source>
        <dbReference type="ARBA" id="ARBA00022679"/>
    </source>
</evidence>
<dbReference type="Proteomes" id="UP000283297">
    <property type="component" value="Unassembled WGS sequence"/>
</dbReference>
<dbReference type="InterPro" id="IPR050179">
    <property type="entry name" value="Trans_hexapeptide_repeat"/>
</dbReference>
<reference evidence="3 4" key="1">
    <citation type="submission" date="2018-08" db="EMBL/GenBank/DDBJ databases">
        <title>A genome reference for cultivated species of the human gut microbiota.</title>
        <authorList>
            <person name="Zou Y."/>
            <person name="Xue W."/>
            <person name="Luo G."/>
        </authorList>
    </citation>
    <scope>NUCLEOTIDE SEQUENCE [LARGE SCALE GENOMIC DNA]</scope>
    <source>
        <strain evidence="3 4">AF38-24</strain>
    </source>
</reference>
<dbReference type="SUPFAM" id="SSF51161">
    <property type="entry name" value="Trimeric LpxA-like enzymes"/>
    <property type="match status" value="1"/>
</dbReference>
<dbReference type="AlphaFoldDB" id="A0A415JXW5"/>
<dbReference type="InterPro" id="IPR011004">
    <property type="entry name" value="Trimer_LpxA-like_sf"/>
</dbReference>
<accession>A0A415JXW5</accession>
<dbReference type="Pfam" id="PF00132">
    <property type="entry name" value="Hexapep"/>
    <property type="match status" value="1"/>
</dbReference>
<dbReference type="Gene3D" id="2.160.10.10">
    <property type="entry name" value="Hexapeptide repeat proteins"/>
    <property type="match status" value="1"/>
</dbReference>
<name>A0A415JXW5_9FIRM</name>
<dbReference type="PANTHER" id="PTHR43300">
    <property type="entry name" value="ACETYLTRANSFERASE"/>
    <property type="match status" value="1"/>
</dbReference>
<dbReference type="InterPro" id="IPR018357">
    <property type="entry name" value="Hexapep_transf_CS"/>
</dbReference>
<comment type="caution">
    <text evidence="3">The sequence shown here is derived from an EMBL/GenBank/DDBJ whole genome shotgun (WGS) entry which is preliminary data.</text>
</comment>
<organism evidence="3 4">
    <name type="scientific">Agathobacter rectalis</name>
    <dbReference type="NCBI Taxonomy" id="39491"/>
    <lineage>
        <taxon>Bacteria</taxon>
        <taxon>Bacillati</taxon>
        <taxon>Bacillota</taxon>
        <taxon>Clostridia</taxon>
        <taxon>Lachnospirales</taxon>
        <taxon>Lachnospiraceae</taxon>
        <taxon>Agathobacter</taxon>
    </lineage>
</organism>
<sequence length="167" mass="18619">MYIKRDPVTYARKLGVRIGDNCQILADPQISFGTEPWLISLGNHVDVTAGVEFLCHEGGMWCARGIDEQYEPIDCFAPIKVGNNVMIGIDSLIMPGVNIGNNVIIGGHSIVTKDVPDGAVVAGMPAKQISTVEKFMDNLQNKNLVETKYMTQEEKRLFLMKKYPQWF</sequence>
<keyword evidence="1 3" id="KW-0808">Transferase</keyword>
<dbReference type="PANTHER" id="PTHR43300:SF7">
    <property type="entry name" value="UDP-N-ACETYLBACILLOSAMINE N-ACETYLTRANSFERASE"/>
    <property type="match status" value="1"/>
</dbReference>
<keyword evidence="3" id="KW-0012">Acyltransferase</keyword>
<protein>
    <submittedName>
        <fullName evidence="3">Acyltransferase</fullName>
    </submittedName>
</protein>
<evidence type="ECO:0000256" key="2">
    <source>
        <dbReference type="ARBA" id="ARBA00022737"/>
    </source>
</evidence>
<evidence type="ECO:0000313" key="4">
    <source>
        <dbReference type="Proteomes" id="UP000283297"/>
    </source>
</evidence>
<dbReference type="InterPro" id="IPR001451">
    <property type="entry name" value="Hexapep"/>
</dbReference>
<dbReference type="CDD" id="cd04647">
    <property type="entry name" value="LbH_MAT_like"/>
    <property type="match status" value="1"/>
</dbReference>
<proteinExistence type="predicted"/>